<feature type="transmembrane region" description="Helical" evidence="12">
    <location>
        <begin position="385"/>
        <end position="405"/>
    </location>
</feature>
<feature type="region of interest" description="Disordered" evidence="13">
    <location>
        <begin position="1"/>
        <end position="47"/>
    </location>
</feature>
<dbReference type="GO" id="GO:0004376">
    <property type="term" value="F:GPI mannosyltransferase activity"/>
    <property type="evidence" value="ECO:0007669"/>
    <property type="project" value="InterPro"/>
</dbReference>
<evidence type="ECO:0000256" key="1">
    <source>
        <dbReference type="ARBA" id="ARBA00004477"/>
    </source>
</evidence>
<keyword evidence="5 12" id="KW-0337">GPI-anchor biosynthesis</keyword>
<dbReference type="GO" id="GO:0005789">
    <property type="term" value="C:endoplasmic reticulum membrane"/>
    <property type="evidence" value="ECO:0007669"/>
    <property type="project" value="UniProtKB-SubCell"/>
</dbReference>
<proteinExistence type="inferred from homology"/>
<sequence length="447" mass="48877">MNPSTNTANIGSGPASIRHRGPRPPTTYPNKAAIASTPTEPTPDPTAPASLSRALVLAAASRIYYLMLAWSARQLAPDFDASSDRHSALIKWDALHIESIAAHGYQHELQLAFFPLVPAAARAISSVVGVSVGTAGLVWSNCMFFLAVVALYKLTFKVTASHRSAFSAAVLFSIQPASIFLMSMYTESTFAALSFLGMLAWEHESNVLAALFWSLACCTRSNALLHTGYFAYGVVFCSKRRAAWATSALGVLAVGASYLAVQAYGTHLICSGIHHDRPFWCPSPTTTTTTSSSVPLFALPYSHIQAKYWNVGLFRYWTLSNVPNFLIALPILAHSLVRIWCALVPRIRDGDHGDSSWLTRLWQALGPLPLNRGERDFGPAYHVQHFVLVLVAMCAMHVQVAVRMFSSVPGVFVLPSARQKWTRWWVVYSVVWSSVGAVLFGLFYPPA</sequence>
<keyword evidence="7 12" id="KW-0808">Transferase</keyword>
<evidence type="ECO:0000256" key="2">
    <source>
        <dbReference type="ARBA" id="ARBA00004687"/>
    </source>
</evidence>
<accession>A0A1Y2HN37</accession>
<keyword evidence="10 12" id="KW-1133">Transmembrane helix</keyword>
<keyword evidence="8 12" id="KW-0812">Transmembrane</keyword>
<evidence type="ECO:0000256" key="8">
    <source>
        <dbReference type="ARBA" id="ARBA00022692"/>
    </source>
</evidence>
<evidence type="ECO:0000313" key="14">
    <source>
        <dbReference type="EMBL" id="ORZ35969.1"/>
    </source>
</evidence>
<reference evidence="14 15" key="1">
    <citation type="submission" date="2016-07" db="EMBL/GenBank/DDBJ databases">
        <title>Pervasive Adenine N6-methylation of Active Genes in Fungi.</title>
        <authorList>
            <consortium name="DOE Joint Genome Institute"/>
            <person name="Mondo S.J."/>
            <person name="Dannebaum R.O."/>
            <person name="Kuo R.C."/>
            <person name="Labutti K."/>
            <person name="Haridas S."/>
            <person name="Kuo A."/>
            <person name="Salamov A."/>
            <person name="Ahrendt S.R."/>
            <person name="Lipzen A."/>
            <person name="Sullivan W."/>
            <person name="Andreopoulos W.B."/>
            <person name="Clum A."/>
            <person name="Lindquist E."/>
            <person name="Daum C."/>
            <person name="Ramamoorthy G.K."/>
            <person name="Gryganskyi A."/>
            <person name="Culley D."/>
            <person name="Magnuson J.K."/>
            <person name="James T.Y."/>
            <person name="O'Malley M.A."/>
            <person name="Stajich J.E."/>
            <person name="Spatafora J.W."/>
            <person name="Visel A."/>
            <person name="Grigoriev I.V."/>
        </authorList>
    </citation>
    <scope>NUCLEOTIDE SEQUENCE [LARGE SCALE GENOMIC DNA]</scope>
    <source>
        <strain evidence="14 15">PL171</strain>
    </source>
</reference>
<dbReference type="InterPro" id="IPR007315">
    <property type="entry name" value="PIG-V/Gpi18"/>
</dbReference>
<feature type="transmembrane region" description="Helical" evidence="12">
    <location>
        <begin position="127"/>
        <end position="152"/>
    </location>
</feature>
<evidence type="ECO:0000256" key="11">
    <source>
        <dbReference type="ARBA" id="ARBA00023136"/>
    </source>
</evidence>
<evidence type="ECO:0000256" key="9">
    <source>
        <dbReference type="ARBA" id="ARBA00022824"/>
    </source>
</evidence>
<gene>
    <name evidence="14" type="ORF">BCR44DRAFT_47247</name>
</gene>
<protein>
    <recommendedName>
        <fullName evidence="4 12">GPI mannosyltransferase 2</fullName>
        <ecNumber evidence="12">2.4.1.-</ecNumber>
    </recommendedName>
</protein>
<dbReference type="OrthoDB" id="10252502at2759"/>
<dbReference type="GO" id="GO:0000009">
    <property type="term" value="F:alpha-1,6-mannosyltransferase activity"/>
    <property type="evidence" value="ECO:0007669"/>
    <property type="project" value="InterPro"/>
</dbReference>
<evidence type="ECO:0000256" key="3">
    <source>
        <dbReference type="ARBA" id="ARBA00008698"/>
    </source>
</evidence>
<keyword evidence="15" id="KW-1185">Reference proteome</keyword>
<comment type="similarity">
    <text evidence="3 12">Belongs to the PIGV family.</text>
</comment>
<dbReference type="PANTHER" id="PTHR12468">
    <property type="entry name" value="GPI MANNOSYLTRANSFERASE 2"/>
    <property type="match status" value="1"/>
</dbReference>
<evidence type="ECO:0000256" key="10">
    <source>
        <dbReference type="ARBA" id="ARBA00022989"/>
    </source>
</evidence>
<evidence type="ECO:0000256" key="7">
    <source>
        <dbReference type="ARBA" id="ARBA00022679"/>
    </source>
</evidence>
<dbReference type="AlphaFoldDB" id="A0A1Y2HN37"/>
<dbReference type="Pfam" id="PF04188">
    <property type="entry name" value="Mannosyl_trans2"/>
    <property type="match status" value="1"/>
</dbReference>
<dbReference type="UniPathway" id="UPA00196"/>
<dbReference type="Proteomes" id="UP000193411">
    <property type="component" value="Unassembled WGS sequence"/>
</dbReference>
<dbReference type="GO" id="GO:0006506">
    <property type="term" value="P:GPI anchor biosynthetic process"/>
    <property type="evidence" value="ECO:0007669"/>
    <property type="project" value="UniProtKB-UniPathway"/>
</dbReference>
<feature type="transmembrane region" description="Helical" evidence="12">
    <location>
        <begin position="242"/>
        <end position="261"/>
    </location>
</feature>
<comment type="pathway">
    <text evidence="2 12">Glycolipid biosynthesis; glycosylphosphatidylinositol-anchor biosynthesis.</text>
</comment>
<comment type="caution">
    <text evidence="14">The sequence shown here is derived from an EMBL/GenBank/DDBJ whole genome shotgun (WGS) entry which is preliminary data.</text>
</comment>
<evidence type="ECO:0000256" key="12">
    <source>
        <dbReference type="RuleBase" id="RU363112"/>
    </source>
</evidence>
<evidence type="ECO:0000256" key="13">
    <source>
        <dbReference type="SAM" id="MobiDB-lite"/>
    </source>
</evidence>
<dbReference type="STRING" id="765915.A0A1Y2HN37"/>
<evidence type="ECO:0000313" key="15">
    <source>
        <dbReference type="Proteomes" id="UP000193411"/>
    </source>
</evidence>
<dbReference type="GO" id="GO:0031501">
    <property type="term" value="C:mannosyltransferase complex"/>
    <property type="evidence" value="ECO:0007669"/>
    <property type="project" value="TreeGrafter"/>
</dbReference>
<dbReference type="EMBL" id="MCFL01000019">
    <property type="protein sequence ID" value="ORZ35969.1"/>
    <property type="molecule type" value="Genomic_DNA"/>
</dbReference>
<dbReference type="EC" id="2.4.1.-" evidence="12"/>
<feature type="transmembrane region" description="Helical" evidence="12">
    <location>
        <begin position="164"/>
        <end position="186"/>
    </location>
</feature>
<keyword evidence="9 12" id="KW-0256">Endoplasmic reticulum</keyword>
<feature type="compositionally biased region" description="Polar residues" evidence="13">
    <location>
        <begin position="1"/>
        <end position="10"/>
    </location>
</feature>
<comment type="subcellular location">
    <subcellularLocation>
        <location evidence="1 12">Endoplasmic reticulum membrane</location>
        <topology evidence="1 12">Multi-pass membrane protein</topology>
    </subcellularLocation>
</comment>
<name>A0A1Y2HN37_9FUNG</name>
<comment type="function">
    <text evidence="12">Mannosyltransferase involved in glycosylphosphatidylinositol-anchor biosynthesis.</text>
</comment>
<evidence type="ECO:0000256" key="5">
    <source>
        <dbReference type="ARBA" id="ARBA00022502"/>
    </source>
</evidence>
<organism evidence="14 15">
    <name type="scientific">Catenaria anguillulae PL171</name>
    <dbReference type="NCBI Taxonomy" id="765915"/>
    <lineage>
        <taxon>Eukaryota</taxon>
        <taxon>Fungi</taxon>
        <taxon>Fungi incertae sedis</taxon>
        <taxon>Blastocladiomycota</taxon>
        <taxon>Blastocladiomycetes</taxon>
        <taxon>Blastocladiales</taxon>
        <taxon>Catenariaceae</taxon>
        <taxon>Catenaria</taxon>
    </lineage>
</organism>
<evidence type="ECO:0000256" key="4">
    <source>
        <dbReference type="ARBA" id="ARBA00013795"/>
    </source>
</evidence>
<dbReference type="PANTHER" id="PTHR12468:SF2">
    <property type="entry name" value="GPI MANNOSYLTRANSFERASE 2"/>
    <property type="match status" value="1"/>
</dbReference>
<comment type="caution">
    <text evidence="12">Lacks conserved residue(s) required for the propagation of feature annotation.</text>
</comment>
<evidence type="ECO:0000256" key="6">
    <source>
        <dbReference type="ARBA" id="ARBA00022676"/>
    </source>
</evidence>
<keyword evidence="11 12" id="KW-0472">Membrane</keyword>
<feature type="transmembrane region" description="Helical" evidence="12">
    <location>
        <begin position="425"/>
        <end position="444"/>
    </location>
</feature>
<keyword evidence="6 12" id="KW-0328">Glycosyltransferase</keyword>